<dbReference type="RefSeq" id="WP_069458129.1">
    <property type="nucleotide sequence ID" value="NZ_CP034909.1"/>
</dbReference>
<dbReference type="EMBL" id="LYBW01000055">
    <property type="protein sequence ID" value="ODR91652.1"/>
    <property type="molecule type" value="Genomic_DNA"/>
</dbReference>
<dbReference type="Proteomes" id="UP000094342">
    <property type="component" value="Unassembled WGS sequence"/>
</dbReference>
<protein>
    <submittedName>
        <fullName evidence="1">Uncharacterized protein</fullName>
    </submittedName>
</protein>
<name>A0A1E3VDK4_9HYPH</name>
<accession>A0A1E3VDK4</accession>
<organism evidence="1 2">
    <name type="scientific">Sinorhizobium alkalisoli</name>
    <dbReference type="NCBI Taxonomy" id="1752398"/>
    <lineage>
        <taxon>Bacteria</taxon>
        <taxon>Pseudomonadati</taxon>
        <taxon>Pseudomonadota</taxon>
        <taxon>Alphaproteobacteria</taxon>
        <taxon>Hyphomicrobiales</taxon>
        <taxon>Rhizobiaceae</taxon>
        <taxon>Sinorhizobium/Ensifer group</taxon>
        <taxon>Sinorhizobium</taxon>
    </lineage>
</organism>
<evidence type="ECO:0000313" key="2">
    <source>
        <dbReference type="Proteomes" id="UP000094342"/>
    </source>
</evidence>
<dbReference type="AlphaFoldDB" id="A0A1E3VDK4"/>
<comment type="caution">
    <text evidence="1">The sequence shown here is derived from an EMBL/GenBank/DDBJ whole genome shotgun (WGS) entry which is preliminary data.</text>
</comment>
<gene>
    <name evidence="1" type="ORF">A8M32_09425</name>
</gene>
<keyword evidence="2" id="KW-1185">Reference proteome</keyword>
<evidence type="ECO:0000313" key="1">
    <source>
        <dbReference type="EMBL" id="ODR91652.1"/>
    </source>
</evidence>
<proteinExistence type="predicted"/>
<reference evidence="2" key="1">
    <citation type="submission" date="2016-05" db="EMBL/GenBank/DDBJ databases">
        <authorList>
            <person name="Li Y."/>
        </authorList>
    </citation>
    <scope>NUCLEOTIDE SEQUENCE [LARGE SCALE GENOMIC DNA]</scope>
    <source>
        <strain evidence="2">YIC4027</strain>
    </source>
</reference>
<sequence>MGTLGAVLSALLAADLSATVARYRRNAILWAIIAVLLGSTYVFVLVAIALALAEHYSPVIAAAMVAAVLFLSALILILVLVVLHARDRRLAEERRRRALLQANVGLIAATSVARSQPLLALAAAIAVGTLLGLRTGRRRGKPER</sequence>